<dbReference type="Proteomes" id="UP000182521">
    <property type="component" value="Chromosome"/>
</dbReference>
<keyword evidence="2" id="KW-0203">Cytokinin biosynthesis</keyword>
<dbReference type="STRING" id="1542390.KX01_1107"/>
<accession>A0A1J0KSP5</accession>
<keyword evidence="4" id="KW-1185">Reference proteome</keyword>
<organism evidence="3 4">
    <name type="scientific">Francisella frigiditurris</name>
    <dbReference type="NCBI Taxonomy" id="1542390"/>
    <lineage>
        <taxon>Bacteria</taxon>
        <taxon>Pseudomonadati</taxon>
        <taxon>Pseudomonadota</taxon>
        <taxon>Gammaproteobacteria</taxon>
        <taxon>Thiotrichales</taxon>
        <taxon>Francisellaceae</taxon>
        <taxon>Francisella</taxon>
    </lineage>
</organism>
<evidence type="ECO:0000256" key="2">
    <source>
        <dbReference type="RuleBase" id="RU363015"/>
    </source>
</evidence>
<dbReference type="GO" id="GO:0009691">
    <property type="term" value="P:cytokinin biosynthetic process"/>
    <property type="evidence" value="ECO:0007669"/>
    <property type="project" value="UniProtKB-UniRule"/>
</dbReference>
<evidence type="ECO:0000313" key="4">
    <source>
        <dbReference type="Proteomes" id="UP000182521"/>
    </source>
</evidence>
<evidence type="ECO:0000313" key="3">
    <source>
        <dbReference type="EMBL" id="APC96800.1"/>
    </source>
</evidence>
<proteinExistence type="inferred from homology"/>
<sequence>MSTNYKKKKVITDSRGEVSFDRAKAAWDIMKITSELVEGYERLDNITPAVSIFGSARLRKGDKHYDATKKLANRLSQEGFSVITGGGPGIMEAANKGAYEGSSISVGLNITLPHEQRANNYQDASLFYRYFFTRKAMFVKHSMAYVVMPGGFGTLDELFDITTLVQTKKKAYMPIILFGKDFWEGLLDWINTVMIDKGVISNEDRMLLHLVDDIDEACEIIELHYKNTYHSQDHCKIVF</sequence>
<dbReference type="GO" id="GO:0005829">
    <property type="term" value="C:cytosol"/>
    <property type="evidence" value="ECO:0007669"/>
    <property type="project" value="TreeGrafter"/>
</dbReference>
<dbReference type="PANTHER" id="PTHR43393">
    <property type="entry name" value="CYTOKININ RIBOSIDE 5'-MONOPHOSPHATE PHOSPHORIBOHYDROLASE"/>
    <property type="match status" value="1"/>
</dbReference>
<dbReference type="OrthoDB" id="9801098at2"/>
<reference evidence="4" key="1">
    <citation type="submission" date="2014-10" db="EMBL/GenBank/DDBJ databases">
        <authorList>
            <person name="Kuske C.R."/>
            <person name="Challacombe J.F."/>
            <person name="Daligault H.E."/>
            <person name="Davenport K.W."/>
            <person name="Johnson S.L."/>
            <person name="Siddaramappa S."/>
            <person name="Petersen J.M."/>
        </authorList>
    </citation>
    <scope>NUCLEOTIDE SEQUENCE [LARGE SCALE GENOMIC DNA]</scope>
    <source>
        <strain evidence="4">CA97-1460</strain>
    </source>
</reference>
<dbReference type="PANTHER" id="PTHR43393:SF3">
    <property type="entry name" value="LYSINE DECARBOXYLASE-LIKE PROTEIN"/>
    <property type="match status" value="1"/>
</dbReference>
<dbReference type="SUPFAM" id="SSF102405">
    <property type="entry name" value="MCP/YpsA-like"/>
    <property type="match status" value="1"/>
</dbReference>
<dbReference type="NCBIfam" id="TIGR00730">
    <property type="entry name" value="Rossman fold protein, TIGR00730 family"/>
    <property type="match status" value="1"/>
</dbReference>
<name>A0A1J0KSP5_9GAMM</name>
<gene>
    <name evidence="3" type="ORF">KX01_1107</name>
</gene>
<dbReference type="EMBL" id="CP009654">
    <property type="protein sequence ID" value="APC96800.1"/>
    <property type="molecule type" value="Genomic_DNA"/>
</dbReference>
<comment type="catalytic activity">
    <reaction evidence="1">
        <text>AMP + H2O = D-ribose 5-phosphate + adenine</text>
        <dbReference type="Rhea" id="RHEA:20129"/>
        <dbReference type="ChEBI" id="CHEBI:15377"/>
        <dbReference type="ChEBI" id="CHEBI:16708"/>
        <dbReference type="ChEBI" id="CHEBI:78346"/>
        <dbReference type="ChEBI" id="CHEBI:456215"/>
        <dbReference type="EC" id="3.2.2.4"/>
    </reaction>
</comment>
<dbReference type="Gene3D" id="3.40.50.450">
    <property type="match status" value="1"/>
</dbReference>
<dbReference type="EC" id="3.2.2.n1" evidence="2"/>
<dbReference type="Pfam" id="PF03641">
    <property type="entry name" value="Lysine_decarbox"/>
    <property type="match status" value="1"/>
</dbReference>
<dbReference type="InterPro" id="IPR052341">
    <property type="entry name" value="LOG_family_nucleotidases"/>
</dbReference>
<dbReference type="InterPro" id="IPR005269">
    <property type="entry name" value="LOG"/>
</dbReference>
<comment type="similarity">
    <text evidence="2">Belongs to the LOG family.</text>
</comment>
<protein>
    <recommendedName>
        <fullName evidence="2">Cytokinin riboside 5'-monophosphate phosphoribohydrolase</fullName>
        <ecNumber evidence="2">3.2.2.n1</ecNumber>
    </recommendedName>
</protein>
<evidence type="ECO:0000256" key="1">
    <source>
        <dbReference type="ARBA" id="ARBA00000274"/>
    </source>
</evidence>
<dbReference type="AlphaFoldDB" id="A0A1J0KSP5"/>
<keyword evidence="2" id="KW-0378">Hydrolase</keyword>
<dbReference type="GO" id="GO:0008714">
    <property type="term" value="F:AMP nucleosidase activity"/>
    <property type="evidence" value="ECO:0007669"/>
    <property type="project" value="UniProtKB-EC"/>
</dbReference>
<dbReference type="KEGG" id="frc:KX01_1107"/>
<dbReference type="InterPro" id="IPR031100">
    <property type="entry name" value="LOG_fam"/>
</dbReference>
<dbReference type="RefSeq" id="WP_071664029.1">
    <property type="nucleotide sequence ID" value="NZ_CP009654.1"/>
</dbReference>